<dbReference type="PANTHER" id="PTHR43022">
    <property type="entry name" value="PROTEIN SMF"/>
    <property type="match status" value="1"/>
</dbReference>
<dbReference type="InterPro" id="IPR057666">
    <property type="entry name" value="DrpA_SLOG"/>
</dbReference>
<proteinExistence type="inferred from homology"/>
<dbReference type="Gene3D" id="3.40.50.450">
    <property type="match status" value="1"/>
</dbReference>
<evidence type="ECO:0000259" key="2">
    <source>
        <dbReference type="Pfam" id="PF02481"/>
    </source>
</evidence>
<dbReference type="InterPro" id="IPR003488">
    <property type="entry name" value="DprA"/>
</dbReference>
<accession>A0A3E0ISR2</accession>
<dbReference type="Pfam" id="PF02481">
    <property type="entry name" value="DNA_processg_A"/>
    <property type="match status" value="1"/>
</dbReference>
<comment type="similarity">
    <text evidence="1">Belongs to the DprA/Smf family.</text>
</comment>
<evidence type="ECO:0000256" key="1">
    <source>
        <dbReference type="ARBA" id="ARBA00006525"/>
    </source>
</evidence>
<feature type="domain" description="Smf/DprA SLOG" evidence="2">
    <location>
        <begin position="77"/>
        <end position="287"/>
    </location>
</feature>
<gene>
    <name evidence="3" type="primary">dprA</name>
    <name evidence="3" type="ORF">DOS83_00705</name>
</gene>
<evidence type="ECO:0000313" key="3">
    <source>
        <dbReference type="EMBL" id="REI00978.1"/>
    </source>
</evidence>
<dbReference type="EMBL" id="QKXQ01000034">
    <property type="protein sequence ID" value="REI00978.1"/>
    <property type="molecule type" value="Genomic_DNA"/>
</dbReference>
<reference evidence="3 4" key="1">
    <citation type="journal article" date="2018" name="Vet. Microbiol.">
        <title>Characterisation of Staphylococcus felis isolated from cats using whole genome sequencing.</title>
        <authorList>
            <person name="Worthing K."/>
            <person name="Pang S."/>
            <person name="Trott D.J."/>
            <person name="Abraham S."/>
            <person name="Coombs G.W."/>
            <person name="Jordan D."/>
            <person name="McIntyre L."/>
            <person name="Davies M.R."/>
            <person name="Norris J."/>
        </authorList>
    </citation>
    <scope>NUCLEOTIDE SEQUENCE [LARGE SCALE GENOMIC DNA]</scope>
    <source>
        <strain evidence="3 4">F9</strain>
    </source>
</reference>
<dbReference type="GO" id="GO:0009294">
    <property type="term" value="P:DNA-mediated transformation"/>
    <property type="evidence" value="ECO:0007669"/>
    <property type="project" value="InterPro"/>
</dbReference>
<name>A0A3E0ISR2_9STAP</name>
<dbReference type="SUPFAM" id="SSF102405">
    <property type="entry name" value="MCP/YpsA-like"/>
    <property type="match status" value="1"/>
</dbReference>
<dbReference type="Proteomes" id="UP000256562">
    <property type="component" value="Unassembled WGS sequence"/>
</dbReference>
<comment type="caution">
    <text evidence="3">The sequence shown here is derived from an EMBL/GenBank/DDBJ whole genome shotgun (WGS) entry which is preliminary data.</text>
</comment>
<dbReference type="AlphaFoldDB" id="A0A3E0ISR2"/>
<evidence type="ECO:0000313" key="4">
    <source>
        <dbReference type="Proteomes" id="UP000256562"/>
    </source>
</evidence>
<dbReference type="OrthoDB" id="9785707at2"/>
<protein>
    <submittedName>
        <fullName evidence="3">DNA-protecting protein DprA</fullName>
    </submittedName>
</protein>
<organism evidence="3 4">
    <name type="scientific">Staphylococcus felis</name>
    <dbReference type="NCBI Taxonomy" id="46127"/>
    <lineage>
        <taxon>Bacteria</taxon>
        <taxon>Bacillati</taxon>
        <taxon>Bacillota</taxon>
        <taxon>Bacilli</taxon>
        <taxon>Bacillales</taxon>
        <taxon>Staphylococcaceae</taxon>
        <taxon>Staphylococcus</taxon>
    </lineage>
</organism>
<dbReference type="PANTHER" id="PTHR43022:SF1">
    <property type="entry name" value="PROTEIN SMF"/>
    <property type="match status" value="1"/>
</dbReference>
<sequence length="288" mass="32986">MQKIFLLLLYAGFSTHQIQKIERLMPNMLNPPYAFSKFKKIRSLFNHNPAVQKKFQLLEQLNYDVILDDLRQKNIKVVDMTSAYYPHLLKEIFDPPYVLFCKGNLQLLNHTNQTLSIVGARMHTVYTTQALEYLFPYFETKKLIIVSGLASGTDALAHQYAISHHLSTIGVLAFGHDYHYPQNTKHLRNQIEKMSLTVSEYPPHTPPSRYRFPERNRIISGVSKGVFVTEAKEKSGALITIDQALEQNRNVYVLPGTMFDTHTKGNLMRAKEGAEIVLGAADILKDYE</sequence>
<dbReference type="RefSeq" id="WP_116093508.1">
    <property type="nucleotide sequence ID" value="NZ_JBBEFH010000005.1"/>
</dbReference>
<dbReference type="NCBIfam" id="TIGR00732">
    <property type="entry name" value="dprA"/>
    <property type="match status" value="1"/>
</dbReference>